<evidence type="ECO:0000256" key="4">
    <source>
        <dbReference type="ARBA" id="ARBA00022723"/>
    </source>
</evidence>
<comment type="caution">
    <text evidence="10">The sequence shown here is derived from an EMBL/GenBank/DDBJ whole genome shotgun (WGS) entry which is preliminary data.</text>
</comment>
<keyword evidence="4" id="KW-0479">Metal-binding</keyword>
<dbReference type="Pfam" id="PF08331">
    <property type="entry name" value="QueG_DUF1730"/>
    <property type="match status" value="1"/>
</dbReference>
<evidence type="ECO:0000256" key="8">
    <source>
        <dbReference type="ARBA" id="ARBA00023014"/>
    </source>
</evidence>
<feature type="domain" description="4Fe-4S ferredoxin-type" evidence="9">
    <location>
        <begin position="144"/>
        <end position="174"/>
    </location>
</feature>
<evidence type="ECO:0000259" key="9">
    <source>
        <dbReference type="PROSITE" id="PS51379"/>
    </source>
</evidence>
<dbReference type="InterPro" id="IPR013542">
    <property type="entry name" value="QueG_DUF1730"/>
</dbReference>
<reference evidence="10 11" key="1">
    <citation type="submission" date="2019-03" db="EMBL/GenBank/DDBJ databases">
        <title>Genomic Encyclopedia of Type Strains, Phase IV (KMG-IV): sequencing the most valuable type-strain genomes for metagenomic binning, comparative biology and taxonomic classification.</title>
        <authorList>
            <person name="Goeker M."/>
        </authorList>
    </citation>
    <scope>NUCLEOTIDE SEQUENCE [LARGE SCALE GENOMIC DNA]</scope>
    <source>
        <strain evidence="10 11">DSM 100433</strain>
    </source>
</reference>
<evidence type="ECO:0000313" key="10">
    <source>
        <dbReference type="EMBL" id="TCL45155.1"/>
    </source>
</evidence>
<evidence type="ECO:0000256" key="5">
    <source>
        <dbReference type="ARBA" id="ARBA00022785"/>
    </source>
</evidence>
<dbReference type="GO" id="GO:0051539">
    <property type="term" value="F:4 iron, 4 sulfur cluster binding"/>
    <property type="evidence" value="ECO:0007669"/>
    <property type="project" value="UniProtKB-KW"/>
</dbReference>
<keyword evidence="8" id="KW-0411">Iron-sulfur</keyword>
<organism evidence="10 11">
    <name type="scientific">Harryflintia acetispora</name>
    <dbReference type="NCBI Taxonomy" id="1849041"/>
    <lineage>
        <taxon>Bacteria</taxon>
        <taxon>Bacillati</taxon>
        <taxon>Bacillota</taxon>
        <taxon>Clostridia</taxon>
        <taxon>Eubacteriales</taxon>
        <taxon>Oscillospiraceae</taxon>
        <taxon>Harryflintia</taxon>
    </lineage>
</organism>
<keyword evidence="11" id="KW-1185">Reference proteome</keyword>
<evidence type="ECO:0000256" key="7">
    <source>
        <dbReference type="ARBA" id="ARBA00023004"/>
    </source>
</evidence>
<dbReference type="GO" id="GO:0008616">
    <property type="term" value="P:tRNA queuosine(34) biosynthetic process"/>
    <property type="evidence" value="ECO:0007669"/>
    <property type="project" value="UniProtKB-KW"/>
</dbReference>
<keyword evidence="6" id="KW-0560">Oxidoreductase</keyword>
<evidence type="ECO:0000313" key="11">
    <source>
        <dbReference type="Proteomes" id="UP000294682"/>
    </source>
</evidence>
<evidence type="ECO:0000256" key="2">
    <source>
        <dbReference type="ARBA" id="ARBA00022490"/>
    </source>
</evidence>
<dbReference type="SUPFAM" id="SSF46548">
    <property type="entry name" value="alpha-helical ferredoxin"/>
    <property type="match status" value="1"/>
</dbReference>
<evidence type="ECO:0000256" key="1">
    <source>
        <dbReference type="ARBA" id="ARBA00022485"/>
    </source>
</evidence>
<evidence type="ECO:0000256" key="6">
    <source>
        <dbReference type="ARBA" id="ARBA00023002"/>
    </source>
</evidence>
<dbReference type="PROSITE" id="PS51379">
    <property type="entry name" value="4FE4S_FER_2"/>
    <property type="match status" value="1"/>
</dbReference>
<keyword evidence="2" id="KW-0963">Cytoplasm</keyword>
<keyword evidence="1" id="KW-0004">4Fe-4S</keyword>
<dbReference type="InterPro" id="IPR017900">
    <property type="entry name" value="4Fe4S_Fe_S_CS"/>
</dbReference>
<keyword evidence="5" id="KW-0671">Queuosine biosynthesis</keyword>
<dbReference type="PANTHER" id="PTHR30002:SF4">
    <property type="entry name" value="EPOXYQUEUOSINE REDUCTASE"/>
    <property type="match status" value="1"/>
</dbReference>
<dbReference type="InterPro" id="IPR004453">
    <property type="entry name" value="QueG"/>
</dbReference>
<sequence>MEPTGELLRALFQEAGLSEYGTCDFDPALCRLPSRKRLPPGARSLVMAAVPYYVGRFPHRNVSRYAMVQDYHTVSGALLERVSLRLREAFPGEQFLALVDASPIDEVEAGRRAGLGVRGLHGQLINETYGSYIFIGAIVSTVRFPPSRPKEGGCLRCGRCLAACPTGALNDRGLVRGRCRSHLTQKKKLTDPEERAQISAGGMAWGCDICTDCCPMNRGKAYSGIPDFYRNICAVVRDTNLDAMIADRAYAYKGQAVLRRNLGLIEHSAAPDAHR</sequence>
<dbReference type="GO" id="GO:0046872">
    <property type="term" value="F:metal ion binding"/>
    <property type="evidence" value="ECO:0007669"/>
    <property type="project" value="UniProtKB-KW"/>
</dbReference>
<dbReference type="Pfam" id="PF13484">
    <property type="entry name" value="Fer4_16"/>
    <property type="match status" value="1"/>
</dbReference>
<dbReference type="EMBL" id="SLUK01000001">
    <property type="protein sequence ID" value="TCL45155.1"/>
    <property type="molecule type" value="Genomic_DNA"/>
</dbReference>
<gene>
    <name evidence="10" type="ORF">EDD78_101136</name>
</gene>
<dbReference type="PANTHER" id="PTHR30002">
    <property type="entry name" value="EPOXYQUEUOSINE REDUCTASE"/>
    <property type="match status" value="1"/>
</dbReference>
<dbReference type="InterPro" id="IPR017896">
    <property type="entry name" value="4Fe4S_Fe-S-bd"/>
</dbReference>
<keyword evidence="3" id="KW-0819">tRNA processing</keyword>
<accession>A0A9X8Y9C6</accession>
<dbReference type="PROSITE" id="PS00198">
    <property type="entry name" value="4FE4S_FER_1"/>
    <property type="match status" value="1"/>
</dbReference>
<dbReference type="Proteomes" id="UP000294682">
    <property type="component" value="Unassembled WGS sequence"/>
</dbReference>
<name>A0A9X8Y9C6_9FIRM</name>
<dbReference type="AlphaFoldDB" id="A0A9X8Y9C6"/>
<proteinExistence type="predicted"/>
<keyword evidence="7" id="KW-0408">Iron</keyword>
<protein>
    <submittedName>
        <fullName evidence="10">Uncharacterized protein DUF1730</fullName>
    </submittedName>
</protein>
<dbReference type="GO" id="GO:0052693">
    <property type="term" value="F:epoxyqueuosine reductase activity"/>
    <property type="evidence" value="ECO:0007669"/>
    <property type="project" value="TreeGrafter"/>
</dbReference>
<evidence type="ECO:0000256" key="3">
    <source>
        <dbReference type="ARBA" id="ARBA00022694"/>
    </source>
</evidence>